<dbReference type="Gene3D" id="3.40.50.300">
    <property type="entry name" value="P-loop containing nucleotide triphosphate hydrolases"/>
    <property type="match status" value="1"/>
</dbReference>
<evidence type="ECO:0000256" key="4">
    <source>
        <dbReference type="ARBA" id="ARBA00022840"/>
    </source>
</evidence>
<dbReference type="EMBL" id="JAATOP010000010">
    <property type="protein sequence ID" value="NIY73487.1"/>
    <property type="molecule type" value="Genomic_DNA"/>
</dbReference>
<accession>A0ABX0W249</accession>
<dbReference type="InterPro" id="IPR003439">
    <property type="entry name" value="ABC_transporter-like_ATP-bd"/>
</dbReference>
<dbReference type="SMART" id="SM00382">
    <property type="entry name" value="AAA"/>
    <property type="match status" value="1"/>
</dbReference>
<organism evidence="6 7">
    <name type="scientific">Marivivens donghaensis</name>
    <dbReference type="NCBI Taxonomy" id="1699413"/>
    <lineage>
        <taxon>Bacteria</taxon>
        <taxon>Pseudomonadati</taxon>
        <taxon>Pseudomonadota</taxon>
        <taxon>Alphaproteobacteria</taxon>
        <taxon>Rhodobacterales</taxon>
        <taxon>Paracoccaceae</taxon>
        <taxon>Marivivens group</taxon>
        <taxon>Marivivens</taxon>
    </lineage>
</organism>
<keyword evidence="3" id="KW-0547">Nucleotide-binding</keyword>
<keyword evidence="2" id="KW-0813">Transport</keyword>
<evidence type="ECO:0000256" key="2">
    <source>
        <dbReference type="ARBA" id="ARBA00022448"/>
    </source>
</evidence>
<feature type="domain" description="ABC transporter" evidence="5">
    <location>
        <begin position="1"/>
        <end position="196"/>
    </location>
</feature>
<comment type="similarity">
    <text evidence="1">Belongs to the ABC transporter superfamily.</text>
</comment>
<sequence>MLTLNLTEASYVGRQVLGPISFGLARAEVVAVCGPSGIGKSTLLRIIAGLHKNYSGTCDVGGKLAIVLQEPTLLPWRTALQNITLLAGCDETQAQQALTDVGLGDRGSALPDELSLGQQRRLALARAVAAKPDLLLMDEPFVSLDAATADEMMALVERLHARHGFAAVLVTHAENEASRLANRILRLDGQPARLVA</sequence>
<dbReference type="Proteomes" id="UP000709466">
    <property type="component" value="Unassembled WGS sequence"/>
</dbReference>
<dbReference type="GO" id="GO:0005524">
    <property type="term" value="F:ATP binding"/>
    <property type="evidence" value="ECO:0007669"/>
    <property type="project" value="UniProtKB-KW"/>
</dbReference>
<dbReference type="PROSITE" id="PS50893">
    <property type="entry name" value="ABC_TRANSPORTER_2"/>
    <property type="match status" value="1"/>
</dbReference>
<proteinExistence type="inferred from homology"/>
<protein>
    <submittedName>
        <fullName evidence="6">ABC transporter ATP-binding protein</fullName>
    </submittedName>
</protein>
<dbReference type="InterPro" id="IPR017871">
    <property type="entry name" value="ABC_transporter-like_CS"/>
</dbReference>
<reference evidence="6 7" key="1">
    <citation type="submission" date="2020-03" db="EMBL/GenBank/DDBJ databases">
        <title>Bacterial isolates of synthetic phycosphere.</title>
        <authorList>
            <person name="Fu H."/>
            <person name="Moran M.A."/>
        </authorList>
    </citation>
    <scope>NUCLEOTIDE SEQUENCE [LARGE SCALE GENOMIC DNA]</scope>
    <source>
        <strain evidence="6 7">HF1</strain>
    </source>
</reference>
<comment type="caution">
    <text evidence="6">The sequence shown here is derived from an EMBL/GenBank/DDBJ whole genome shotgun (WGS) entry which is preliminary data.</text>
</comment>
<dbReference type="SUPFAM" id="SSF52540">
    <property type="entry name" value="P-loop containing nucleoside triphosphate hydrolases"/>
    <property type="match status" value="1"/>
</dbReference>
<dbReference type="Pfam" id="PF00005">
    <property type="entry name" value="ABC_tran"/>
    <property type="match status" value="1"/>
</dbReference>
<evidence type="ECO:0000313" key="6">
    <source>
        <dbReference type="EMBL" id="NIY73487.1"/>
    </source>
</evidence>
<evidence type="ECO:0000259" key="5">
    <source>
        <dbReference type="PROSITE" id="PS50893"/>
    </source>
</evidence>
<gene>
    <name evidence="6" type="ORF">HCZ30_13730</name>
</gene>
<evidence type="ECO:0000256" key="3">
    <source>
        <dbReference type="ARBA" id="ARBA00022741"/>
    </source>
</evidence>
<dbReference type="InterPro" id="IPR050166">
    <property type="entry name" value="ABC_transporter_ATP-bind"/>
</dbReference>
<name>A0ABX0W249_9RHOB</name>
<evidence type="ECO:0000313" key="7">
    <source>
        <dbReference type="Proteomes" id="UP000709466"/>
    </source>
</evidence>
<keyword evidence="7" id="KW-1185">Reference proteome</keyword>
<dbReference type="InterPro" id="IPR003593">
    <property type="entry name" value="AAA+_ATPase"/>
</dbReference>
<evidence type="ECO:0000256" key="1">
    <source>
        <dbReference type="ARBA" id="ARBA00005417"/>
    </source>
</evidence>
<dbReference type="PANTHER" id="PTHR42788">
    <property type="entry name" value="TAURINE IMPORT ATP-BINDING PROTEIN-RELATED"/>
    <property type="match status" value="1"/>
</dbReference>
<dbReference type="PANTHER" id="PTHR42788:SF19">
    <property type="entry name" value="ALIPHATIC SULFONATES IMPORT ATP-BINDING PROTEIN SSUB 2"/>
    <property type="match status" value="1"/>
</dbReference>
<dbReference type="PROSITE" id="PS00211">
    <property type="entry name" value="ABC_TRANSPORTER_1"/>
    <property type="match status" value="1"/>
</dbReference>
<keyword evidence="4 6" id="KW-0067">ATP-binding</keyword>
<dbReference type="InterPro" id="IPR027417">
    <property type="entry name" value="P-loop_NTPase"/>
</dbReference>